<organism evidence="10 11">
    <name type="scientific">Stichopus japonicus</name>
    <name type="common">Sea cucumber</name>
    <dbReference type="NCBI Taxonomy" id="307972"/>
    <lineage>
        <taxon>Eukaryota</taxon>
        <taxon>Metazoa</taxon>
        <taxon>Echinodermata</taxon>
        <taxon>Eleutherozoa</taxon>
        <taxon>Echinozoa</taxon>
        <taxon>Holothuroidea</taxon>
        <taxon>Aspidochirotacea</taxon>
        <taxon>Aspidochirotida</taxon>
        <taxon>Stichopodidae</taxon>
        <taxon>Apostichopus</taxon>
    </lineage>
</organism>
<sequence length="188" mass="21844">MVVFFLTISLVFICISKKVRPYTNQKIWDDLQTSEVEYKDVKRITVVLIRGTDAEKIKKLLDNETRVFVEIEEGQKVVETVKVQRSSVLFVSVSFIVLMIISLAWLVFYYIQRFRYAQARDRTQRRLSKAAKKALLKLPVKSVKEDDAETKGNICSVCLELYKLGEAIRVLPCRFSQNENQTLEARNN</sequence>
<evidence type="ECO:0000256" key="7">
    <source>
        <dbReference type="ARBA" id="ARBA00023136"/>
    </source>
</evidence>
<evidence type="ECO:0000256" key="3">
    <source>
        <dbReference type="ARBA" id="ARBA00022723"/>
    </source>
</evidence>
<dbReference type="OrthoDB" id="5357315at2759"/>
<protein>
    <submittedName>
        <fullName evidence="10">Uncharacterized protein</fullName>
    </submittedName>
</protein>
<dbReference type="GO" id="GO:0008270">
    <property type="term" value="F:zinc ion binding"/>
    <property type="evidence" value="ECO:0007669"/>
    <property type="project" value="UniProtKB-KW"/>
</dbReference>
<keyword evidence="7 8" id="KW-0472">Membrane</keyword>
<evidence type="ECO:0000256" key="5">
    <source>
        <dbReference type="ARBA" id="ARBA00022833"/>
    </source>
</evidence>
<evidence type="ECO:0000313" key="10">
    <source>
        <dbReference type="EMBL" id="PIK38637.1"/>
    </source>
</evidence>
<proteinExistence type="predicted"/>
<keyword evidence="5" id="KW-0862">Zinc</keyword>
<comment type="caution">
    <text evidence="10">The sequence shown here is derived from an EMBL/GenBank/DDBJ whole genome shotgun (WGS) entry which is preliminary data.</text>
</comment>
<dbReference type="Proteomes" id="UP000230750">
    <property type="component" value="Unassembled WGS sequence"/>
</dbReference>
<evidence type="ECO:0000256" key="6">
    <source>
        <dbReference type="ARBA" id="ARBA00022989"/>
    </source>
</evidence>
<gene>
    <name evidence="10" type="ORF">BSL78_24525</name>
</gene>
<evidence type="ECO:0000256" key="2">
    <source>
        <dbReference type="ARBA" id="ARBA00022692"/>
    </source>
</evidence>
<evidence type="ECO:0000256" key="9">
    <source>
        <dbReference type="SAM" id="SignalP"/>
    </source>
</evidence>
<accession>A0A2G8JS87</accession>
<comment type="subcellular location">
    <subcellularLocation>
        <location evidence="1">Membrane</location>
    </subcellularLocation>
</comment>
<keyword evidence="4" id="KW-0863">Zinc-finger</keyword>
<evidence type="ECO:0000256" key="1">
    <source>
        <dbReference type="ARBA" id="ARBA00004370"/>
    </source>
</evidence>
<name>A0A2G8JS87_STIJA</name>
<keyword evidence="11" id="KW-1185">Reference proteome</keyword>
<feature type="signal peptide" evidence="9">
    <location>
        <begin position="1"/>
        <end position="21"/>
    </location>
</feature>
<feature type="transmembrane region" description="Helical" evidence="8">
    <location>
        <begin position="88"/>
        <end position="111"/>
    </location>
</feature>
<dbReference type="Gene3D" id="3.30.40.10">
    <property type="entry name" value="Zinc/RING finger domain, C3HC4 (zinc finger)"/>
    <property type="match status" value="1"/>
</dbReference>
<dbReference type="InterPro" id="IPR013083">
    <property type="entry name" value="Znf_RING/FYVE/PHD"/>
</dbReference>
<keyword evidence="3" id="KW-0479">Metal-binding</keyword>
<dbReference type="PANTHER" id="PTHR46539:SF23">
    <property type="entry name" value="RING-TYPE DOMAIN-CONTAINING PROTEIN"/>
    <property type="match status" value="1"/>
</dbReference>
<dbReference type="EMBL" id="MRZV01001334">
    <property type="protein sequence ID" value="PIK38637.1"/>
    <property type="molecule type" value="Genomic_DNA"/>
</dbReference>
<evidence type="ECO:0000256" key="4">
    <source>
        <dbReference type="ARBA" id="ARBA00022771"/>
    </source>
</evidence>
<feature type="chain" id="PRO_5013587138" evidence="9">
    <location>
        <begin position="22"/>
        <end position="188"/>
    </location>
</feature>
<keyword evidence="6 8" id="KW-1133">Transmembrane helix</keyword>
<dbReference type="GO" id="GO:0016020">
    <property type="term" value="C:membrane"/>
    <property type="evidence" value="ECO:0007669"/>
    <property type="project" value="UniProtKB-SubCell"/>
</dbReference>
<dbReference type="AlphaFoldDB" id="A0A2G8JS87"/>
<reference evidence="10 11" key="1">
    <citation type="journal article" date="2017" name="PLoS Biol.">
        <title>The sea cucumber genome provides insights into morphological evolution and visceral regeneration.</title>
        <authorList>
            <person name="Zhang X."/>
            <person name="Sun L."/>
            <person name="Yuan J."/>
            <person name="Sun Y."/>
            <person name="Gao Y."/>
            <person name="Zhang L."/>
            <person name="Li S."/>
            <person name="Dai H."/>
            <person name="Hamel J.F."/>
            <person name="Liu C."/>
            <person name="Yu Y."/>
            <person name="Liu S."/>
            <person name="Lin W."/>
            <person name="Guo K."/>
            <person name="Jin S."/>
            <person name="Xu P."/>
            <person name="Storey K.B."/>
            <person name="Huan P."/>
            <person name="Zhang T."/>
            <person name="Zhou Y."/>
            <person name="Zhang J."/>
            <person name="Lin C."/>
            <person name="Li X."/>
            <person name="Xing L."/>
            <person name="Huo D."/>
            <person name="Sun M."/>
            <person name="Wang L."/>
            <person name="Mercier A."/>
            <person name="Li F."/>
            <person name="Yang H."/>
            <person name="Xiang J."/>
        </authorList>
    </citation>
    <scope>NUCLEOTIDE SEQUENCE [LARGE SCALE GENOMIC DNA]</scope>
    <source>
        <strain evidence="10">Shaxun</strain>
        <tissue evidence="10">Muscle</tissue>
    </source>
</reference>
<evidence type="ECO:0000313" key="11">
    <source>
        <dbReference type="Proteomes" id="UP000230750"/>
    </source>
</evidence>
<keyword evidence="9" id="KW-0732">Signal</keyword>
<dbReference type="STRING" id="307972.A0A2G8JS87"/>
<keyword evidence="2 8" id="KW-0812">Transmembrane</keyword>
<evidence type="ECO:0000256" key="8">
    <source>
        <dbReference type="SAM" id="Phobius"/>
    </source>
</evidence>
<dbReference type="PANTHER" id="PTHR46539">
    <property type="entry name" value="E3 UBIQUITIN-PROTEIN LIGASE ATL42"/>
    <property type="match status" value="1"/>
</dbReference>